<dbReference type="AlphaFoldDB" id="A0A210RZ67"/>
<dbReference type="InterPro" id="IPR010033">
    <property type="entry name" value="HAD_SF_ppase_IIIC"/>
</dbReference>
<name>A0A210RZ67_9BURK</name>
<dbReference type="InterPro" id="IPR036412">
    <property type="entry name" value="HAD-like_sf"/>
</dbReference>
<protein>
    <recommendedName>
        <fullName evidence="3">N-acetyltransferase domain-containing protein</fullName>
    </recommendedName>
</protein>
<evidence type="ECO:0008006" key="3">
    <source>
        <dbReference type="Google" id="ProtNLM"/>
    </source>
</evidence>
<dbReference type="Gene3D" id="3.40.50.1000">
    <property type="entry name" value="HAD superfamily/HAD-like"/>
    <property type="match status" value="1"/>
</dbReference>
<reference evidence="1 2" key="1">
    <citation type="submission" date="2017-03" db="EMBL/GenBank/DDBJ databases">
        <title>New species Polynucleobacter sp. MWH-EgelM1-30-B4.</title>
        <authorList>
            <person name="Hahn M.W."/>
        </authorList>
    </citation>
    <scope>NUCLEOTIDE SEQUENCE [LARGE SCALE GENOMIC DNA]</scope>
    <source>
        <strain evidence="1 2">MWH-EgelM1-30-B4</strain>
    </source>
</reference>
<dbReference type="InterPro" id="IPR023214">
    <property type="entry name" value="HAD_sf"/>
</dbReference>
<gene>
    <name evidence="1" type="ORF">B6A14_03195</name>
</gene>
<dbReference type="GO" id="GO:0016788">
    <property type="term" value="F:hydrolase activity, acting on ester bonds"/>
    <property type="evidence" value="ECO:0007669"/>
    <property type="project" value="UniProtKB-ARBA"/>
</dbReference>
<dbReference type="InterPro" id="IPR010037">
    <property type="entry name" value="FkbH_domain"/>
</dbReference>
<dbReference type="NCBIfam" id="TIGR01681">
    <property type="entry name" value="HAD-SF-IIIC"/>
    <property type="match status" value="1"/>
</dbReference>
<evidence type="ECO:0000313" key="2">
    <source>
        <dbReference type="Proteomes" id="UP000196880"/>
    </source>
</evidence>
<keyword evidence="2" id="KW-1185">Reference proteome</keyword>
<dbReference type="SUPFAM" id="SSF56784">
    <property type="entry name" value="HAD-like"/>
    <property type="match status" value="1"/>
</dbReference>
<dbReference type="InterPro" id="IPR036514">
    <property type="entry name" value="SGNH_hydro_sf"/>
</dbReference>
<evidence type="ECO:0000313" key="1">
    <source>
        <dbReference type="EMBL" id="OWF66217.1"/>
    </source>
</evidence>
<dbReference type="NCBIfam" id="TIGR01686">
    <property type="entry name" value="FkbH"/>
    <property type="match status" value="1"/>
</dbReference>
<organism evidence="1 2">
    <name type="scientific">Polynucleobacter hirudinilacicola</name>
    <dbReference type="NCBI Taxonomy" id="1743166"/>
    <lineage>
        <taxon>Bacteria</taxon>
        <taxon>Pseudomonadati</taxon>
        <taxon>Pseudomonadota</taxon>
        <taxon>Betaproteobacteria</taxon>
        <taxon>Burkholderiales</taxon>
        <taxon>Burkholderiaceae</taxon>
        <taxon>Polynucleobacter</taxon>
    </lineage>
</organism>
<sequence length="593" mass="66920">MNTQDNNAIKLLEDASSLSELMSAVDTLEKNDTSRELNWGISSSVTMSQFGLYLRKYGLLSNTKINVLNGNYDDPLGDIDLFLKNDVDHTILLPFFDNLMPSFEAQLACMSEDLIASKEAELRGRYRLALQKGESMKVIFLCTLHSMSPLIDFSGNDVSRAILNRFNMALREEARQFPNVRVIDAEDILGFIGYQRAFDSRFYFRSKAPYTSVFFDELAKRISLATRGFGAHFYKALILDCDNTLWAGVIGEDLMPGIRLDKHDYPGNIFWKIQNEILALEKSGTLLCLCSKNNPADVDEVLAKHPSMVIREGHIAAKKVNWEDKASNIRSLAQELNIGLDSMIFLDDSSFECEAVRQQLPMVKTFQVPKNLSDYPGLFSEIKKLFLAGGVTEESKSKTLQYRQRSEAEALKAQFENQDEYLASLGLKVELSLNMRSSIPRISELSMKSNQFNLTTTRYSEAEILSMMDHDNFAVYSLVVSDKFGNAGLTGVVIVKYESNKAVVENFYMSCRVIGRGVEMVIWHQIIANAINRGCTQLHAKYLNSAKNSLVNDFYDRLGLQVVYQLDAGREYGVSLTDFSPPPTSWITTEYVE</sequence>
<accession>A0A210RZ67</accession>
<dbReference type="RefSeq" id="WP_087909016.1">
    <property type="nucleotide sequence ID" value="NZ_NAIA01000002.1"/>
</dbReference>
<dbReference type="Gene3D" id="3.40.50.1110">
    <property type="entry name" value="SGNH hydrolase"/>
    <property type="match status" value="1"/>
</dbReference>
<dbReference type="OrthoDB" id="323926at2"/>
<comment type="caution">
    <text evidence="1">The sequence shown here is derived from an EMBL/GenBank/DDBJ whole genome shotgun (WGS) entry which is preliminary data.</text>
</comment>
<dbReference type="EMBL" id="NAIA01000002">
    <property type="protein sequence ID" value="OWF66217.1"/>
    <property type="molecule type" value="Genomic_DNA"/>
</dbReference>
<proteinExistence type="predicted"/>
<dbReference type="Proteomes" id="UP000196880">
    <property type="component" value="Unassembled WGS sequence"/>
</dbReference>